<evidence type="ECO:0000256" key="8">
    <source>
        <dbReference type="ARBA" id="ARBA00022692"/>
    </source>
</evidence>
<sequence length="458" mass="51615">MDVARLLLATNLLLLAIAVAALVNANVRDPYMDEIFHIPQAQRYCNGNWSFYDPKLTTPPGLYIASVALLKPLSQLLPNPCSPSTLRFTNVLFHIGTFFVLGKTIDRIRGGSQQDSTRKNWVEALTISFFPISYFFHFLYYTDSGSTFFTLLAFLWSLEDWHIGSAAASLVAMTFRQTNVIWMLFGAGTAVIRVLSDKKNPVTKGKLSTELSFRSLFSLIMLSINHLIYLIPILWPYISALGFFAGFIVWNGGIVLGDKTNHIAQLHVVQLFYFSAFSAFFLAPTINIPAKLKNFSALIGRSLKSPTGFVTLAALPVLAYIIISKFTIEHPFLLADNRHYTFYLWKLLFRTNAYIRYALIPGYLVAIYLVATSLASPALHTFLYAVCVALTLVPSPLLEFRYFLVPYLIARVYVKPPGWVGVMGELVLYMGFNVVTIWVFVAKGFKWEGVEGVQRFMY</sequence>
<keyword evidence="7" id="KW-0808">Transferase</keyword>
<evidence type="ECO:0000256" key="6">
    <source>
        <dbReference type="ARBA" id="ARBA00022676"/>
    </source>
</evidence>
<keyword evidence="10 14" id="KW-1133">Transmembrane helix</keyword>
<evidence type="ECO:0000256" key="13">
    <source>
        <dbReference type="ARBA" id="ARBA00048064"/>
    </source>
</evidence>
<feature type="transmembrane region" description="Helical" evidence="14">
    <location>
        <begin position="308"/>
        <end position="328"/>
    </location>
</feature>
<evidence type="ECO:0000256" key="2">
    <source>
        <dbReference type="ARBA" id="ARBA00004922"/>
    </source>
</evidence>
<keyword evidence="8 14" id="KW-0812">Transmembrane</keyword>
<dbReference type="InterPro" id="IPR016900">
    <property type="entry name" value="Alg10"/>
</dbReference>
<keyword evidence="15" id="KW-0732">Signal</keyword>
<keyword evidence="6 14" id="KW-0328">Glycosyltransferase</keyword>
<dbReference type="STRING" id="329046.A0A1Y2CM10"/>
<evidence type="ECO:0000256" key="12">
    <source>
        <dbReference type="ARBA" id="ARBA00044727"/>
    </source>
</evidence>
<evidence type="ECO:0000256" key="11">
    <source>
        <dbReference type="ARBA" id="ARBA00023136"/>
    </source>
</evidence>
<dbReference type="GO" id="GO:0106073">
    <property type="term" value="F:dolichyl pyrophosphate Glc2Man9GlcNAc2 alpha-1,2-glucosyltransferase activity"/>
    <property type="evidence" value="ECO:0007669"/>
    <property type="project" value="UniProtKB-UniRule"/>
</dbReference>
<evidence type="ECO:0000256" key="5">
    <source>
        <dbReference type="ARBA" id="ARBA00018512"/>
    </source>
</evidence>
<feature type="transmembrane region" description="Helical" evidence="14">
    <location>
        <begin position="354"/>
        <end position="375"/>
    </location>
</feature>
<comment type="function">
    <text evidence="12">Dol-P-Glc:Glc(2)Man(9)GlcNAc(2)-PP-Dol alpha-1,2-glucosyltransferase that operates in the biosynthetic pathway of dolichol-linked oligosaccharides, the glycan precursors employed in protein asparagine (N)-glycosylation. The assembly of dolichol-linked oligosaccharides begins on the cytosolic side of the endoplasmic reticulum membrane and finishes in its lumen. The sequential addition of sugars to dolichol pyrophosphate produces dolichol-linked oligosaccharides containing fourteen sugars, including two GlcNAcs, nine mannoses and three glucoses. Once assembled, the oligosaccharide is transferred from the lipid to nascent proteins by oligosaccharyltransferases. In the lumen of the endoplasmic reticulum, adds the third and last glucose residue from dolichyl phosphate glucose (Dol-P-Glc) onto the lipid-linked oligosaccharide intermediate Glc(2)Man(9)GlcNAc(2)-PP-Dol to produce Glc(3)Man(9)GlcNAc(2)-PP-Dol.</text>
</comment>
<dbReference type="PANTHER" id="PTHR12989:SF10">
    <property type="entry name" value="DOL-P-GLC:GLC(2)MAN(9)GLCNAC(2)-PP-DOL ALPHA-1,2-GLUCOSYLTRANSFERASE-RELATED"/>
    <property type="match status" value="1"/>
</dbReference>
<evidence type="ECO:0000256" key="4">
    <source>
        <dbReference type="ARBA" id="ARBA00011967"/>
    </source>
</evidence>
<comment type="similarity">
    <text evidence="3 14">Belongs to the ALG10 glucosyltransferase family.</text>
</comment>
<dbReference type="Pfam" id="PF04922">
    <property type="entry name" value="DIE2_ALG10"/>
    <property type="match status" value="1"/>
</dbReference>
<name>A0A1Y2CM10_9FUNG</name>
<dbReference type="GO" id="GO:0005789">
    <property type="term" value="C:endoplasmic reticulum membrane"/>
    <property type="evidence" value="ECO:0007669"/>
    <property type="project" value="UniProtKB-SubCell"/>
</dbReference>
<feature type="transmembrane region" description="Helical" evidence="14">
    <location>
        <begin position="419"/>
        <end position="441"/>
    </location>
</feature>
<keyword evidence="11 14" id="KW-0472">Membrane</keyword>
<gene>
    <name evidence="16" type="ORF">BCR33DRAFT_848125</name>
</gene>
<feature type="signal peptide" evidence="15">
    <location>
        <begin position="1"/>
        <end position="20"/>
    </location>
</feature>
<feature type="transmembrane region" description="Helical" evidence="14">
    <location>
        <begin position="268"/>
        <end position="288"/>
    </location>
</feature>
<evidence type="ECO:0000256" key="9">
    <source>
        <dbReference type="ARBA" id="ARBA00022824"/>
    </source>
</evidence>
<evidence type="ECO:0000313" key="17">
    <source>
        <dbReference type="Proteomes" id="UP000193642"/>
    </source>
</evidence>
<comment type="catalytic activity">
    <reaction evidence="13">
        <text>an alpha-D-Glc-(1-&gt;3)-alpha-D-Glc-(1-&gt;3)-alpha-D-Man-(1-&gt;2)-alpha-D-Man-(1-&gt;2)-alpha-D-Man-(1-&gt;3)-[alpha-D-Man-(1-&gt;2)-alpha-D-Man-(1-&gt;3)-[alpha-D-Man-(1-&gt;2)-alpha-D-Man-(1-&gt;6)]-alpha-D-Man-(1-&gt;6)]-beta-D-Man-(1-&gt;4)-beta-D-GlcNAc-(1-&gt;4)-alpha-D-GlcNAc-diphospho-di-trans,poly-cis-dolichol + a di-trans,poly-cis-dolichyl beta-D-glucosyl phosphate = a alpha-D-Glc-(1-&gt;2)-alpha-D-Glc-(1-&gt;3)-alpha-D-Glc-(1-&gt;3)-alpha-D-Man-(1-&gt;2)-alpha-D-Man-(1-&gt;2)-alpha-D-Man-(1-&gt;3)-[alpha-D-Man-(1-&gt;2)-alpha-D-Man-(1-&gt;3)-[alpha-D-Man-(1-&gt;2)-alpha-D-Man-(1-&gt;6)]-alpha-D-Man-(1-&gt;6)]-beta-D-Man-(1-&gt;4)-beta-D-GlcNAc-(1-&gt;4)-alpha-D-GlcNAc-diphospho-di-trans,poly-cis-dolichol + a di-trans,poly-cis-dolichyl phosphate + H(+)</text>
        <dbReference type="Rhea" id="RHEA:29543"/>
        <dbReference type="Rhea" id="RHEA-COMP:19498"/>
        <dbReference type="Rhea" id="RHEA-COMP:19502"/>
        <dbReference type="Rhea" id="RHEA-COMP:19512"/>
        <dbReference type="Rhea" id="RHEA-COMP:19522"/>
        <dbReference type="ChEBI" id="CHEBI:15378"/>
        <dbReference type="ChEBI" id="CHEBI:57525"/>
        <dbReference type="ChEBI" id="CHEBI:57683"/>
        <dbReference type="ChEBI" id="CHEBI:132522"/>
        <dbReference type="ChEBI" id="CHEBI:132523"/>
        <dbReference type="EC" id="2.4.1.256"/>
    </reaction>
    <physiologicalReaction direction="left-to-right" evidence="13">
        <dbReference type="Rhea" id="RHEA:29544"/>
    </physiologicalReaction>
</comment>
<feature type="chain" id="PRO_5012146771" description="Dol-P-Glc:Glc(2)Man(9)GlcNAc(2)-PP-Dol alpha-1,2-glucosyltransferase" evidence="15">
    <location>
        <begin position="21"/>
        <end position="458"/>
    </location>
</feature>
<dbReference type="EC" id="2.4.1.256" evidence="4 14"/>
<keyword evidence="17" id="KW-1185">Reference proteome</keyword>
<dbReference type="AlphaFoldDB" id="A0A1Y2CM10"/>
<dbReference type="EMBL" id="MCGO01000012">
    <property type="protein sequence ID" value="ORY48061.1"/>
    <property type="molecule type" value="Genomic_DNA"/>
</dbReference>
<reference evidence="16 17" key="1">
    <citation type="submission" date="2016-07" db="EMBL/GenBank/DDBJ databases">
        <title>Pervasive Adenine N6-methylation of Active Genes in Fungi.</title>
        <authorList>
            <consortium name="DOE Joint Genome Institute"/>
            <person name="Mondo S.J."/>
            <person name="Dannebaum R.O."/>
            <person name="Kuo R.C."/>
            <person name="Labutti K."/>
            <person name="Haridas S."/>
            <person name="Kuo A."/>
            <person name="Salamov A."/>
            <person name="Ahrendt S.R."/>
            <person name="Lipzen A."/>
            <person name="Sullivan W."/>
            <person name="Andreopoulos W.B."/>
            <person name="Clum A."/>
            <person name="Lindquist E."/>
            <person name="Daum C."/>
            <person name="Ramamoorthy G.K."/>
            <person name="Gryganskyi A."/>
            <person name="Culley D."/>
            <person name="Magnuson J.K."/>
            <person name="James T.Y."/>
            <person name="O'Malley M.A."/>
            <person name="Stajich J.E."/>
            <person name="Spatafora J.W."/>
            <person name="Visel A."/>
            <person name="Grigoriev I.V."/>
        </authorList>
    </citation>
    <scope>NUCLEOTIDE SEQUENCE [LARGE SCALE GENOMIC DNA]</scope>
    <source>
        <strain evidence="16 17">JEL800</strain>
    </source>
</reference>
<comment type="caution">
    <text evidence="14">Lacks conserved residue(s) required for the propagation of feature annotation.</text>
</comment>
<dbReference type="GO" id="GO:0006488">
    <property type="term" value="P:dolichol-linked oligosaccharide biosynthetic process"/>
    <property type="evidence" value="ECO:0007669"/>
    <property type="project" value="UniProtKB-UniRule"/>
</dbReference>
<evidence type="ECO:0000256" key="3">
    <source>
        <dbReference type="ARBA" id="ARBA00010600"/>
    </source>
</evidence>
<comment type="subcellular location">
    <subcellularLocation>
        <location evidence="1">Endoplasmic reticulum membrane</location>
        <topology evidence="1">Multi-pass membrane protein</topology>
    </subcellularLocation>
</comment>
<evidence type="ECO:0000256" key="1">
    <source>
        <dbReference type="ARBA" id="ARBA00004477"/>
    </source>
</evidence>
<evidence type="ECO:0000256" key="7">
    <source>
        <dbReference type="ARBA" id="ARBA00022679"/>
    </source>
</evidence>
<protein>
    <recommendedName>
        <fullName evidence="5 14">Dol-P-Glc:Glc(2)Man(9)GlcNAc(2)-PP-Dol alpha-1,2-glucosyltransferase</fullName>
        <ecNumber evidence="4 14">2.4.1.256</ecNumber>
    </recommendedName>
</protein>
<evidence type="ECO:0000313" key="16">
    <source>
        <dbReference type="EMBL" id="ORY48061.1"/>
    </source>
</evidence>
<keyword evidence="9" id="KW-0256">Endoplasmic reticulum</keyword>
<proteinExistence type="inferred from homology"/>
<feature type="transmembrane region" description="Helical" evidence="14">
    <location>
        <begin position="161"/>
        <end position="192"/>
    </location>
</feature>
<dbReference type="OrthoDB" id="4769at2759"/>
<evidence type="ECO:0000256" key="15">
    <source>
        <dbReference type="SAM" id="SignalP"/>
    </source>
</evidence>
<feature type="transmembrane region" description="Helical" evidence="14">
    <location>
        <begin position="213"/>
        <end position="231"/>
    </location>
</feature>
<dbReference type="PANTHER" id="PTHR12989">
    <property type="entry name" value="ALPHA-1,2-GLUCOSYLTRANSFERASE ALG10"/>
    <property type="match status" value="1"/>
</dbReference>
<comment type="caution">
    <text evidence="16">The sequence shown here is derived from an EMBL/GenBank/DDBJ whole genome shotgun (WGS) entry which is preliminary data.</text>
</comment>
<comment type="pathway">
    <text evidence="2">Protein modification; protein glycosylation.</text>
</comment>
<organism evidence="16 17">
    <name type="scientific">Rhizoclosmatium globosum</name>
    <dbReference type="NCBI Taxonomy" id="329046"/>
    <lineage>
        <taxon>Eukaryota</taxon>
        <taxon>Fungi</taxon>
        <taxon>Fungi incertae sedis</taxon>
        <taxon>Chytridiomycota</taxon>
        <taxon>Chytridiomycota incertae sedis</taxon>
        <taxon>Chytridiomycetes</taxon>
        <taxon>Chytridiales</taxon>
        <taxon>Chytriomycetaceae</taxon>
        <taxon>Rhizoclosmatium</taxon>
    </lineage>
</organism>
<dbReference type="PIRSF" id="PIRSF028810">
    <property type="entry name" value="Alpha1_2_glucosyltferase_Alg10"/>
    <property type="match status" value="1"/>
</dbReference>
<dbReference type="Proteomes" id="UP000193642">
    <property type="component" value="Unassembled WGS sequence"/>
</dbReference>
<evidence type="ECO:0000256" key="10">
    <source>
        <dbReference type="ARBA" id="ARBA00022989"/>
    </source>
</evidence>
<evidence type="ECO:0000256" key="14">
    <source>
        <dbReference type="PIRNR" id="PIRNR028810"/>
    </source>
</evidence>
<accession>A0A1Y2CM10</accession>
<feature type="transmembrane region" description="Helical" evidence="14">
    <location>
        <begin position="381"/>
        <end position="398"/>
    </location>
</feature>